<dbReference type="Pfam" id="PF03319">
    <property type="entry name" value="EutN_CcmL"/>
    <property type="match status" value="1"/>
</dbReference>
<dbReference type="SUPFAM" id="SSF159133">
    <property type="entry name" value="EutN/CcmL-like"/>
    <property type="match status" value="1"/>
</dbReference>
<accession>A0A8J8GEE5</accession>
<comment type="caution">
    <text evidence="4">The sequence shown here is derived from an EMBL/GenBank/DDBJ whole genome shotgun (WGS) entry which is preliminary data.</text>
</comment>
<dbReference type="RefSeq" id="WP_173731348.1">
    <property type="nucleotide sequence ID" value="NZ_JABTTE010000013.1"/>
</dbReference>
<name>A0A8J8GEE5_9BACI</name>
<dbReference type="PROSITE" id="PS51932">
    <property type="entry name" value="BMV"/>
    <property type="match status" value="1"/>
</dbReference>
<dbReference type="Gene3D" id="2.40.50.220">
    <property type="entry name" value="EutN/Ccml"/>
    <property type="match status" value="1"/>
</dbReference>
<gene>
    <name evidence="4" type="ORF">HR057_10290</name>
</gene>
<dbReference type="PANTHER" id="PTHR36539">
    <property type="entry name" value="ETHANOLAMINE UTILIZATION PROTEIN EUTN"/>
    <property type="match status" value="1"/>
</dbReference>
<evidence type="ECO:0000256" key="2">
    <source>
        <dbReference type="ARBA" id="ARBA00023669"/>
    </source>
</evidence>
<reference evidence="4" key="1">
    <citation type="submission" date="2020-06" db="EMBL/GenBank/DDBJ databases">
        <title>A novel thermopfilic bacterium from Erzurum, Turkey.</title>
        <authorList>
            <person name="Adiguzel A."/>
            <person name="Ay H."/>
            <person name="Baltaci M.O."/>
        </authorList>
    </citation>
    <scope>NUCLEOTIDE SEQUENCE</scope>
    <source>
        <strain evidence="4">P2</strain>
    </source>
</reference>
<organism evidence="4 5">
    <name type="scientific">Calidifontibacillus erzurumensis</name>
    <dbReference type="NCBI Taxonomy" id="2741433"/>
    <lineage>
        <taxon>Bacteria</taxon>
        <taxon>Bacillati</taxon>
        <taxon>Bacillota</taxon>
        <taxon>Bacilli</taxon>
        <taxon>Bacillales</taxon>
        <taxon>Bacillaceae</taxon>
        <taxon>Calidifontibacillus/Schinkia group</taxon>
        <taxon>Calidifontibacillus</taxon>
    </lineage>
</organism>
<dbReference type="GO" id="GO:0031470">
    <property type="term" value="C:carboxysome"/>
    <property type="evidence" value="ECO:0007669"/>
    <property type="project" value="UniProtKB-SubCell"/>
</dbReference>
<dbReference type="EMBL" id="JABTTE010000013">
    <property type="protein sequence ID" value="NSL52142.1"/>
    <property type="molecule type" value="Genomic_DNA"/>
</dbReference>
<proteinExistence type="predicted"/>
<dbReference type="Proteomes" id="UP000625804">
    <property type="component" value="Unassembled WGS sequence"/>
</dbReference>
<dbReference type="CDD" id="cd01614">
    <property type="entry name" value="EutN_CcmL"/>
    <property type="match status" value="1"/>
</dbReference>
<keyword evidence="2" id="KW-1282">Carboxysome</keyword>
<dbReference type="InterPro" id="IPR004992">
    <property type="entry name" value="EutN_CcmL"/>
</dbReference>
<keyword evidence="5" id="KW-1185">Reference proteome</keyword>
<evidence type="ECO:0000256" key="1">
    <source>
        <dbReference type="ARBA" id="ARBA00023587"/>
    </source>
</evidence>
<evidence type="ECO:0000313" key="4">
    <source>
        <dbReference type="EMBL" id="NSL52142.1"/>
    </source>
</evidence>
<sequence>MIIGKVISKVVSTRKHESLQGHKFLVIQPCYGKSDEYFVAADNIGAGEGELVLVTLGDAAQHALTRQAPIDAIVVGIIDQEPNIGKN</sequence>
<protein>
    <submittedName>
        <fullName evidence="4">EutN/CcmL family microcompartment protein</fullName>
    </submittedName>
</protein>
<evidence type="ECO:0000313" key="5">
    <source>
        <dbReference type="Proteomes" id="UP000625804"/>
    </source>
</evidence>
<dbReference type="AlphaFoldDB" id="A0A8J8GEE5"/>
<evidence type="ECO:0000256" key="3">
    <source>
        <dbReference type="ARBA" id="ARBA00024446"/>
    </source>
</evidence>
<dbReference type="InterPro" id="IPR036677">
    <property type="entry name" value="EutN_CcmL_sf"/>
</dbReference>
<keyword evidence="3" id="KW-1283">Bacterial microcompartment</keyword>
<comment type="subcellular location">
    <subcellularLocation>
        <location evidence="1">Carboxysome</location>
    </subcellularLocation>
</comment>